<sequence>MTIVIPTTETSFDSLYYNAICHLTREVKENRKLVVELRIDDRIRMEGTSAETKLIFSRQGVIY</sequence>
<evidence type="ECO:0000313" key="1">
    <source>
        <dbReference type="EMBL" id="VEN58205.1"/>
    </source>
</evidence>
<proteinExistence type="predicted"/>
<dbReference type="AlphaFoldDB" id="A0A653DDC3"/>
<dbReference type="Proteomes" id="UP000410492">
    <property type="component" value="Unassembled WGS sequence"/>
</dbReference>
<feature type="non-terminal residue" evidence="1">
    <location>
        <position position="63"/>
    </location>
</feature>
<protein>
    <submittedName>
        <fullName evidence="1">Uncharacterized protein</fullName>
    </submittedName>
</protein>
<gene>
    <name evidence="1" type="ORF">CALMAC_LOCUS16615</name>
</gene>
<name>A0A653DDC3_CALMS</name>
<accession>A0A653DDC3</accession>
<dbReference type="EMBL" id="CAACVG010011496">
    <property type="protein sequence ID" value="VEN58205.1"/>
    <property type="molecule type" value="Genomic_DNA"/>
</dbReference>
<organism evidence="1 2">
    <name type="scientific">Callosobruchus maculatus</name>
    <name type="common">Southern cowpea weevil</name>
    <name type="synonym">Pulse bruchid</name>
    <dbReference type="NCBI Taxonomy" id="64391"/>
    <lineage>
        <taxon>Eukaryota</taxon>
        <taxon>Metazoa</taxon>
        <taxon>Ecdysozoa</taxon>
        <taxon>Arthropoda</taxon>
        <taxon>Hexapoda</taxon>
        <taxon>Insecta</taxon>
        <taxon>Pterygota</taxon>
        <taxon>Neoptera</taxon>
        <taxon>Endopterygota</taxon>
        <taxon>Coleoptera</taxon>
        <taxon>Polyphaga</taxon>
        <taxon>Cucujiformia</taxon>
        <taxon>Chrysomeloidea</taxon>
        <taxon>Chrysomelidae</taxon>
        <taxon>Bruchinae</taxon>
        <taxon>Bruchini</taxon>
        <taxon>Callosobruchus</taxon>
    </lineage>
</organism>
<keyword evidence="2" id="KW-1185">Reference proteome</keyword>
<dbReference type="OrthoDB" id="10541186at2759"/>
<evidence type="ECO:0000313" key="2">
    <source>
        <dbReference type="Proteomes" id="UP000410492"/>
    </source>
</evidence>
<reference evidence="1 2" key="1">
    <citation type="submission" date="2019-01" db="EMBL/GenBank/DDBJ databases">
        <authorList>
            <person name="Sayadi A."/>
        </authorList>
    </citation>
    <scope>NUCLEOTIDE SEQUENCE [LARGE SCALE GENOMIC DNA]</scope>
</reference>